<evidence type="ECO:0000259" key="6">
    <source>
        <dbReference type="Pfam" id="PF07980"/>
    </source>
</evidence>
<comment type="subcellular location">
    <subcellularLocation>
        <location evidence="1">Cell outer membrane</location>
    </subcellularLocation>
</comment>
<evidence type="ECO:0000256" key="3">
    <source>
        <dbReference type="ARBA" id="ARBA00022729"/>
    </source>
</evidence>
<proteinExistence type="inferred from homology"/>
<keyword evidence="5" id="KW-0998">Cell outer membrane</keyword>
<feature type="domain" description="SusD-like N-terminal" evidence="7">
    <location>
        <begin position="111"/>
        <end position="226"/>
    </location>
</feature>
<dbReference type="SUPFAM" id="SSF48452">
    <property type="entry name" value="TPR-like"/>
    <property type="match status" value="1"/>
</dbReference>
<dbReference type="OrthoDB" id="608091at2"/>
<sequence>MRSIYFLILLLSAVSCKKYLNVTPENVGTLEYAFRNRNEAENYLFTCYSTLQFFGNVAMNAGFTGSAEIIYPNNLSEHPVFEGGFNMIRGTQNVISPSLNYWDGENGGVPLYVAIRRCNIFLDNIDLPVDLSVAEKKRWIAEAKFMKAYYHFYLARMYGAIPVIRKNLPVNASTEEVRVKREPVDSVFNYIVQLLDEAIPDLPPSIENQVKELGRVTSIAAMSVKAEVLATQASPLFNGNPDYAGFKDKDGRALFPAGYDAQKWQRAADACKAAILASEEQGLHLYTFIVPANISKLSDSLKQLLTIQNAVTEKWDVNPELIWALNPTFGYQSCCIPRMTSKSVANVTSAASNFAVPESVTELFYTRNGVPINEDKTWDYAGRYGLRSGDPANKYYIREGYETIKAHFNREPRFYASIGFDGGIWFGNGVLDQDNALSVQAKGNTSFAGPKDLIRINITGNWPKKLVHYQTVFDDGLQEVAYHLPMIRLSGLYLLYAEALNEVNGPTAEVFQYIDRVRQRAGLQGIQDAWSNYSRSPGKPSTKDGLRQIIHQERRIELCFEAQSGWDLRRWKELQGVLSNPLQGWSIYETSSANYYRLQTQLVPSYGIREYLWPVKDIDLTINPNLIQSLYW</sequence>
<keyword evidence="9" id="KW-1185">Reference proteome</keyword>
<dbReference type="GO" id="GO:0009279">
    <property type="term" value="C:cell outer membrane"/>
    <property type="evidence" value="ECO:0007669"/>
    <property type="project" value="UniProtKB-SubCell"/>
</dbReference>
<protein>
    <submittedName>
        <fullName evidence="8">RagB/SusD family nutrient uptake outer membrane protein</fullName>
    </submittedName>
</protein>
<evidence type="ECO:0000256" key="1">
    <source>
        <dbReference type="ARBA" id="ARBA00004442"/>
    </source>
</evidence>
<evidence type="ECO:0000256" key="2">
    <source>
        <dbReference type="ARBA" id="ARBA00006275"/>
    </source>
</evidence>
<name>A0A6N8J7Y4_9BACT</name>
<dbReference type="RefSeq" id="WP_157300014.1">
    <property type="nucleotide sequence ID" value="NZ_BAAAZB010000025.1"/>
</dbReference>
<feature type="domain" description="RagB/SusD" evidence="6">
    <location>
        <begin position="348"/>
        <end position="632"/>
    </location>
</feature>
<reference evidence="8 9" key="1">
    <citation type="submission" date="2019-12" db="EMBL/GenBank/DDBJ databases">
        <title>The draft genomic sequence of strain Chitinophaga oryziterrae JCM 16595.</title>
        <authorList>
            <person name="Zhang X."/>
        </authorList>
    </citation>
    <scope>NUCLEOTIDE SEQUENCE [LARGE SCALE GENOMIC DNA]</scope>
    <source>
        <strain evidence="8 9">JCM 16595</strain>
    </source>
</reference>
<comment type="caution">
    <text evidence="8">The sequence shown here is derived from an EMBL/GenBank/DDBJ whole genome shotgun (WGS) entry which is preliminary data.</text>
</comment>
<dbReference type="Pfam" id="PF14322">
    <property type="entry name" value="SusD-like_3"/>
    <property type="match status" value="1"/>
</dbReference>
<organism evidence="8 9">
    <name type="scientific">Chitinophaga oryziterrae</name>
    <dbReference type="NCBI Taxonomy" id="1031224"/>
    <lineage>
        <taxon>Bacteria</taxon>
        <taxon>Pseudomonadati</taxon>
        <taxon>Bacteroidota</taxon>
        <taxon>Chitinophagia</taxon>
        <taxon>Chitinophagales</taxon>
        <taxon>Chitinophagaceae</taxon>
        <taxon>Chitinophaga</taxon>
    </lineage>
</organism>
<evidence type="ECO:0000256" key="5">
    <source>
        <dbReference type="ARBA" id="ARBA00023237"/>
    </source>
</evidence>
<evidence type="ECO:0000259" key="7">
    <source>
        <dbReference type="Pfam" id="PF14322"/>
    </source>
</evidence>
<dbReference type="Gene3D" id="1.25.40.390">
    <property type="match status" value="1"/>
</dbReference>
<dbReference type="InterPro" id="IPR033985">
    <property type="entry name" value="SusD-like_N"/>
</dbReference>
<gene>
    <name evidence="8" type="ORF">GO495_12385</name>
</gene>
<keyword evidence="4" id="KW-0472">Membrane</keyword>
<evidence type="ECO:0000313" key="9">
    <source>
        <dbReference type="Proteomes" id="UP000468388"/>
    </source>
</evidence>
<dbReference type="Proteomes" id="UP000468388">
    <property type="component" value="Unassembled WGS sequence"/>
</dbReference>
<evidence type="ECO:0000313" key="8">
    <source>
        <dbReference type="EMBL" id="MVT41385.1"/>
    </source>
</evidence>
<dbReference type="EMBL" id="WRXO01000003">
    <property type="protein sequence ID" value="MVT41385.1"/>
    <property type="molecule type" value="Genomic_DNA"/>
</dbReference>
<dbReference type="Pfam" id="PF07980">
    <property type="entry name" value="SusD_RagB"/>
    <property type="match status" value="1"/>
</dbReference>
<dbReference type="InterPro" id="IPR012944">
    <property type="entry name" value="SusD_RagB_dom"/>
</dbReference>
<accession>A0A6N8J7Y4</accession>
<comment type="similarity">
    <text evidence="2">Belongs to the SusD family.</text>
</comment>
<dbReference type="PROSITE" id="PS51257">
    <property type="entry name" value="PROKAR_LIPOPROTEIN"/>
    <property type="match status" value="1"/>
</dbReference>
<evidence type="ECO:0000256" key="4">
    <source>
        <dbReference type="ARBA" id="ARBA00023136"/>
    </source>
</evidence>
<dbReference type="AlphaFoldDB" id="A0A6N8J7Y4"/>
<keyword evidence="3" id="KW-0732">Signal</keyword>
<dbReference type="InterPro" id="IPR011990">
    <property type="entry name" value="TPR-like_helical_dom_sf"/>
</dbReference>